<name>A0A0F9A0Z3_9ZZZZ</name>
<accession>A0A0F9A0Z3</accession>
<gene>
    <name evidence="1" type="ORF">LCGC14_2969940</name>
</gene>
<organism evidence="1">
    <name type="scientific">marine sediment metagenome</name>
    <dbReference type="NCBI Taxonomy" id="412755"/>
    <lineage>
        <taxon>unclassified sequences</taxon>
        <taxon>metagenomes</taxon>
        <taxon>ecological metagenomes</taxon>
    </lineage>
</organism>
<sequence length="247" mass="26696">STEFREDTPHESQHFGRYILAVRQDTPSPLADDGDYIAITVDELGRLHIAPMAAGDNNIGNVDIASQPTVATSRKVSPVGGTKSVAPSGTGVPLVASSTDAHLLIVTAKSDNTGAIYFGDNSVDKTSLKQTTLLQSQVVSVFVDGGYKLDVNGDARIGDNSTLYNTIGEVNMTQLPQDILHRLHMVTKKKDQKEKTALELFYEADELVETLADLLEDAAEVYNDAKEVLFREAGLLKEPKPVDQLKG</sequence>
<evidence type="ECO:0000313" key="1">
    <source>
        <dbReference type="EMBL" id="KKK65856.1"/>
    </source>
</evidence>
<comment type="caution">
    <text evidence="1">The sequence shown here is derived from an EMBL/GenBank/DDBJ whole genome shotgun (WGS) entry which is preliminary data.</text>
</comment>
<feature type="non-terminal residue" evidence="1">
    <location>
        <position position="1"/>
    </location>
</feature>
<dbReference type="AlphaFoldDB" id="A0A0F9A0Z3"/>
<proteinExistence type="predicted"/>
<reference evidence="1" key="1">
    <citation type="journal article" date="2015" name="Nature">
        <title>Complex archaea that bridge the gap between prokaryotes and eukaryotes.</title>
        <authorList>
            <person name="Spang A."/>
            <person name="Saw J.H."/>
            <person name="Jorgensen S.L."/>
            <person name="Zaremba-Niedzwiedzka K."/>
            <person name="Martijn J."/>
            <person name="Lind A.E."/>
            <person name="van Eijk R."/>
            <person name="Schleper C."/>
            <person name="Guy L."/>
            <person name="Ettema T.J."/>
        </authorList>
    </citation>
    <scope>NUCLEOTIDE SEQUENCE</scope>
</reference>
<dbReference type="EMBL" id="LAZR01060354">
    <property type="protein sequence ID" value="KKK65856.1"/>
    <property type="molecule type" value="Genomic_DNA"/>
</dbReference>
<protein>
    <submittedName>
        <fullName evidence="1">Uncharacterized protein</fullName>
    </submittedName>
</protein>